<keyword evidence="1" id="KW-0472">Membrane</keyword>
<dbReference type="RefSeq" id="WP_343766714.1">
    <property type="nucleotide sequence ID" value="NZ_BAAAFG010000015.1"/>
</dbReference>
<evidence type="ECO:0000313" key="2">
    <source>
        <dbReference type="EMBL" id="GAA0872786.1"/>
    </source>
</evidence>
<accession>A0ABN1MIM1</accession>
<keyword evidence="3" id="KW-1185">Reference proteome</keyword>
<protein>
    <recommendedName>
        <fullName evidence="4">ATP synthase protein I</fullName>
    </recommendedName>
</protein>
<comment type="caution">
    <text evidence="2">The sequence shown here is derived from an EMBL/GenBank/DDBJ whole genome shotgun (WGS) entry which is preliminary data.</text>
</comment>
<dbReference type="Pfam" id="PF09527">
    <property type="entry name" value="ATPase_gene1"/>
    <property type="match status" value="1"/>
</dbReference>
<evidence type="ECO:0008006" key="4">
    <source>
        <dbReference type="Google" id="ProtNLM"/>
    </source>
</evidence>
<sequence length="70" mass="8181">MTKRKKEPLNQWAKFSTIAFQMGATIFLGNLLGSWLDEEYEKAFFEPMVTLFAIFLSMFVVIRQVNTLNK</sequence>
<organism evidence="2 3">
    <name type="scientific">Gangjinia marincola</name>
    <dbReference type="NCBI Taxonomy" id="578463"/>
    <lineage>
        <taxon>Bacteria</taxon>
        <taxon>Pseudomonadati</taxon>
        <taxon>Bacteroidota</taxon>
        <taxon>Flavobacteriia</taxon>
        <taxon>Flavobacteriales</taxon>
        <taxon>Flavobacteriaceae</taxon>
        <taxon>Gangjinia</taxon>
    </lineage>
</organism>
<keyword evidence="1" id="KW-0812">Transmembrane</keyword>
<feature type="transmembrane region" description="Helical" evidence="1">
    <location>
        <begin position="12"/>
        <end position="32"/>
    </location>
</feature>
<dbReference type="EMBL" id="BAAAFG010000015">
    <property type="protein sequence ID" value="GAA0872786.1"/>
    <property type="molecule type" value="Genomic_DNA"/>
</dbReference>
<evidence type="ECO:0000256" key="1">
    <source>
        <dbReference type="SAM" id="Phobius"/>
    </source>
</evidence>
<dbReference type="Proteomes" id="UP001500507">
    <property type="component" value="Unassembled WGS sequence"/>
</dbReference>
<dbReference type="InterPro" id="IPR032820">
    <property type="entry name" value="ATPase_put"/>
</dbReference>
<proteinExistence type="predicted"/>
<reference evidence="2 3" key="1">
    <citation type="journal article" date="2019" name="Int. J. Syst. Evol. Microbiol.">
        <title>The Global Catalogue of Microorganisms (GCM) 10K type strain sequencing project: providing services to taxonomists for standard genome sequencing and annotation.</title>
        <authorList>
            <consortium name="The Broad Institute Genomics Platform"/>
            <consortium name="The Broad Institute Genome Sequencing Center for Infectious Disease"/>
            <person name="Wu L."/>
            <person name="Ma J."/>
        </authorList>
    </citation>
    <scope>NUCLEOTIDE SEQUENCE [LARGE SCALE GENOMIC DNA]</scope>
    <source>
        <strain evidence="2 3">JCM 16082</strain>
    </source>
</reference>
<feature type="transmembrane region" description="Helical" evidence="1">
    <location>
        <begin position="44"/>
        <end position="62"/>
    </location>
</feature>
<gene>
    <name evidence="2" type="ORF">GCM10009117_19330</name>
</gene>
<keyword evidence="1" id="KW-1133">Transmembrane helix</keyword>
<evidence type="ECO:0000313" key="3">
    <source>
        <dbReference type="Proteomes" id="UP001500507"/>
    </source>
</evidence>
<name>A0ABN1MIM1_9FLAO</name>